<dbReference type="GO" id="GO:0016891">
    <property type="term" value="F:RNA endonuclease activity producing 5'-phosphomonoesters, hydrolytic mechanism"/>
    <property type="evidence" value="ECO:0007669"/>
    <property type="project" value="InterPro"/>
</dbReference>
<dbReference type="SUPFAM" id="SSF47769">
    <property type="entry name" value="SAM/Pointed domain"/>
    <property type="match status" value="1"/>
</dbReference>
<dbReference type="PANTHER" id="PTHR14950">
    <property type="entry name" value="DICER-RELATED"/>
    <property type="match status" value="1"/>
</dbReference>
<dbReference type="InterPro" id="IPR011545">
    <property type="entry name" value="DEAD/DEAH_box_helicase_dom"/>
</dbReference>
<dbReference type="InterPro" id="IPR001650">
    <property type="entry name" value="Helicase_C-like"/>
</dbReference>
<gene>
    <name evidence="9" type="ORF">LOD99_11767</name>
</gene>
<dbReference type="SMART" id="SM00490">
    <property type="entry name" value="HELICc"/>
    <property type="match status" value="1"/>
</dbReference>
<dbReference type="PANTHER" id="PTHR14950:SF37">
    <property type="entry name" value="ENDORIBONUCLEASE DICER"/>
    <property type="match status" value="1"/>
</dbReference>
<dbReference type="Pfam" id="PF03368">
    <property type="entry name" value="Dicer_dimer"/>
    <property type="match status" value="1"/>
</dbReference>
<evidence type="ECO:0000259" key="6">
    <source>
        <dbReference type="PROSITE" id="PS51192"/>
    </source>
</evidence>
<keyword evidence="3" id="KW-0067">ATP-binding</keyword>
<evidence type="ECO:0000259" key="7">
    <source>
        <dbReference type="PROSITE" id="PS51194"/>
    </source>
</evidence>
<dbReference type="EMBL" id="JAKMXF010000321">
    <property type="protein sequence ID" value="KAI6649402.1"/>
    <property type="molecule type" value="Genomic_DNA"/>
</dbReference>
<dbReference type="PROSITE" id="PS50105">
    <property type="entry name" value="SAM_DOMAIN"/>
    <property type="match status" value="1"/>
</dbReference>
<dbReference type="Pfam" id="PF00536">
    <property type="entry name" value="SAM_1"/>
    <property type="match status" value="1"/>
</dbReference>
<comment type="similarity">
    <text evidence="4">Belongs to the helicase family. Dicer subfamily.</text>
</comment>
<dbReference type="Gene3D" id="1.10.150.50">
    <property type="entry name" value="Transcription Factor, Ets-1"/>
    <property type="match status" value="1"/>
</dbReference>
<dbReference type="AlphaFoldDB" id="A0AAV7JL11"/>
<evidence type="ECO:0000256" key="4">
    <source>
        <dbReference type="PROSITE-ProRule" id="PRU00657"/>
    </source>
</evidence>
<dbReference type="InterPro" id="IPR013761">
    <property type="entry name" value="SAM/pointed_sf"/>
</dbReference>
<feature type="domain" description="Helicase ATP-binding" evidence="6">
    <location>
        <begin position="12"/>
        <end position="140"/>
    </location>
</feature>
<reference evidence="9 10" key="1">
    <citation type="journal article" date="2023" name="BMC Biol.">
        <title>The compact genome of the sponge Oopsacas minuta (Hexactinellida) is lacking key metazoan core genes.</title>
        <authorList>
            <person name="Santini S."/>
            <person name="Schenkelaars Q."/>
            <person name="Jourda C."/>
            <person name="Duchesne M."/>
            <person name="Belahbib H."/>
            <person name="Rocher C."/>
            <person name="Selva M."/>
            <person name="Riesgo A."/>
            <person name="Vervoort M."/>
            <person name="Leys S.P."/>
            <person name="Kodjabachian L."/>
            <person name="Le Bivic A."/>
            <person name="Borchiellini C."/>
            <person name="Claverie J.M."/>
            <person name="Renard E."/>
        </authorList>
    </citation>
    <scope>NUCLEOTIDE SEQUENCE [LARGE SCALE GENOMIC DNA]</scope>
    <source>
        <strain evidence="9">SPO-2</strain>
    </source>
</reference>
<dbReference type="CDD" id="cd09487">
    <property type="entry name" value="SAM_superfamily"/>
    <property type="match status" value="1"/>
</dbReference>
<feature type="domain" description="Dicer dsRNA-binding fold" evidence="8">
    <location>
        <begin position="507"/>
        <end position="602"/>
    </location>
</feature>
<dbReference type="PROSITE" id="PS51194">
    <property type="entry name" value="HELICASE_CTER"/>
    <property type="match status" value="1"/>
</dbReference>
<organism evidence="9 10">
    <name type="scientific">Oopsacas minuta</name>
    <dbReference type="NCBI Taxonomy" id="111878"/>
    <lineage>
        <taxon>Eukaryota</taxon>
        <taxon>Metazoa</taxon>
        <taxon>Porifera</taxon>
        <taxon>Hexactinellida</taxon>
        <taxon>Hexasterophora</taxon>
        <taxon>Lyssacinosida</taxon>
        <taxon>Leucopsacidae</taxon>
        <taxon>Oopsacas</taxon>
    </lineage>
</organism>
<dbReference type="InterPro" id="IPR027417">
    <property type="entry name" value="P-loop_NTPase"/>
</dbReference>
<evidence type="ECO:0000256" key="3">
    <source>
        <dbReference type="ARBA" id="ARBA00022840"/>
    </source>
</evidence>
<accession>A0AAV7JL11</accession>
<dbReference type="Gene3D" id="3.40.50.300">
    <property type="entry name" value="P-loop containing nucleotide triphosphate hydrolases"/>
    <property type="match status" value="2"/>
</dbReference>
<feature type="domain" description="Helicase C-terminal" evidence="7">
    <location>
        <begin position="300"/>
        <end position="488"/>
    </location>
</feature>
<evidence type="ECO:0000256" key="2">
    <source>
        <dbReference type="ARBA" id="ARBA00022801"/>
    </source>
</evidence>
<evidence type="ECO:0000313" key="10">
    <source>
        <dbReference type="Proteomes" id="UP001165289"/>
    </source>
</evidence>
<dbReference type="Proteomes" id="UP001165289">
    <property type="component" value="Unassembled WGS sequence"/>
</dbReference>
<name>A0AAV7JL11_9METZ</name>
<dbReference type="GO" id="GO:0005524">
    <property type="term" value="F:ATP binding"/>
    <property type="evidence" value="ECO:0007669"/>
    <property type="project" value="UniProtKB-KW"/>
</dbReference>
<protein>
    <submittedName>
        <fullName evidence="9">Endoribonuclease Dicer-like</fullName>
    </submittedName>
</protein>
<dbReference type="InterPro" id="IPR014001">
    <property type="entry name" value="Helicase_ATP-bd"/>
</dbReference>
<dbReference type="SMART" id="SM00454">
    <property type="entry name" value="SAM"/>
    <property type="match status" value="1"/>
</dbReference>
<comment type="caution">
    <text evidence="9">The sequence shown here is derived from an EMBL/GenBank/DDBJ whole genome shotgun (WGS) entry which is preliminary data.</text>
</comment>
<proteinExistence type="inferred from homology"/>
<dbReference type="InterPro" id="IPR001660">
    <property type="entry name" value="SAM"/>
</dbReference>
<dbReference type="PROSITE" id="PS51327">
    <property type="entry name" value="DICER_DSRBF"/>
    <property type="match status" value="1"/>
</dbReference>
<dbReference type="Pfam" id="PF00271">
    <property type="entry name" value="Helicase_C"/>
    <property type="match status" value="1"/>
</dbReference>
<dbReference type="GO" id="GO:0003723">
    <property type="term" value="F:RNA binding"/>
    <property type="evidence" value="ECO:0007669"/>
    <property type="project" value="UniProtKB-UniRule"/>
</dbReference>
<keyword evidence="1" id="KW-0547">Nucleotide-binding</keyword>
<dbReference type="InterPro" id="IPR038248">
    <property type="entry name" value="Dicer_dimer_sf"/>
</dbReference>
<keyword evidence="2" id="KW-0378">Hydrolase</keyword>
<dbReference type="PROSITE" id="PS51192">
    <property type="entry name" value="HELICASE_ATP_BIND_1"/>
    <property type="match status" value="1"/>
</dbReference>
<evidence type="ECO:0000313" key="9">
    <source>
        <dbReference type="EMBL" id="KAI6649402.1"/>
    </source>
</evidence>
<evidence type="ECO:0000259" key="8">
    <source>
        <dbReference type="PROSITE" id="PS51327"/>
    </source>
</evidence>
<dbReference type="SUPFAM" id="SSF52540">
    <property type="entry name" value="P-loop containing nucleoside triphosphate hydrolases"/>
    <property type="match status" value="1"/>
</dbReference>
<dbReference type="InterPro" id="IPR005034">
    <property type="entry name" value="Dicer_dimerisation"/>
</dbReference>
<keyword evidence="10" id="KW-1185">Reference proteome</keyword>
<evidence type="ECO:0000256" key="1">
    <source>
        <dbReference type="ARBA" id="ARBA00022741"/>
    </source>
</evidence>
<keyword evidence="4" id="KW-0694">RNA-binding</keyword>
<feature type="domain" description="SAM" evidence="5">
    <location>
        <begin position="681"/>
        <end position="745"/>
    </location>
</feature>
<dbReference type="Pfam" id="PF00270">
    <property type="entry name" value="DEAD"/>
    <property type="match status" value="1"/>
</dbReference>
<sequence>MGSELRMGQMDALVKQQTDVIRRSTGFSVSDYIGGEGISDWGYEDWEQELERVEVLVMIAQSALNAFNKGVLLVSSIGLLIFDECHHARRNHPYREIMRTLEDNSKRLQCQIPKILGLSASIVTRNLKDFNQVEKEISELEAILHSKAITTTDPNSMSMHVTNPTESFAYFDIYPYNRYDYVGEMKVFLNFFLQRDNVKYAGWEFPVRNTVEVCKTAIADCIYALNELGTDPCLDCIELYISNLKYYRWNLFYSTQRIPTELDYSFIDNTISVIKTLKTDIHSRYKRESAYSPKVLKLCELVKTFNMLQKSKSADEAPSQESEPILSGIVFVNRRISAVLLKHIFTSFVDPSNSRGFNFVKSGSVVGHGSSSVVPEAEMNIYEQEKELRRFRYRDVNLLFATNVLEEGLDVPQCNLIIRFDLPLTPRSYIQSKGRARNKDAMLYHMIQKDEVPEQTRNLDTFKRIEETLTSTCRSREEVASEQIEDIGDIPPFIIQSTGAKITGASAIQLINCYCQRLCRDPFYTPKPCCVTKKIDQPLKVGFVCNLILPERAPIRDVIQSQVWSTTENAKRDAHMKACVKLHNMGEIDNYLQIASNKGKKKEGTGDELLSKLTGLTLSDSKNSYYEKKYKLRVPSEIALNSIHNRNCTHKMAVATTQPKITPADAENVLKSMDVSKVRSWNERDVTNNFLKPLGFEYCSKVFEDNKVNGVCILAMRDEHLKEMNVLLLGDRIQMLEYMEVLKKKRKQADRGKTLWEGQTPVKSYAYADNCCEWLFWWCCPCCVFRTTWRITSQGIRHRKPRFFGESDTGFIDFRFLKDIETRHEKRCTVCCPYHQLVLYADDASVKSKEAEANSEEQIIISHPDCILIEDVVRNAWSDVRLVAD</sequence>
<dbReference type="Gene3D" id="3.30.160.380">
    <property type="entry name" value="Dicer dimerisation domain"/>
    <property type="match status" value="1"/>
</dbReference>
<evidence type="ECO:0000259" key="5">
    <source>
        <dbReference type="PROSITE" id="PS50105"/>
    </source>
</evidence>